<feature type="domain" description="Ig-like" evidence="1">
    <location>
        <begin position="33"/>
        <end position="151"/>
    </location>
</feature>
<reference evidence="2" key="1">
    <citation type="journal article" date="2020" name="G3 (Bethesda)">
        <title>High-Quality Assemblies for Three Invasive Social Wasps from the &lt;i&gt;Vespula&lt;/i&gt; Genus.</title>
        <authorList>
            <person name="Harrop T.W.R."/>
            <person name="Guhlin J."/>
            <person name="McLaughlin G.M."/>
            <person name="Permina E."/>
            <person name="Stockwell P."/>
            <person name="Gilligan J."/>
            <person name="Le Lec M.F."/>
            <person name="Gruber M.A.M."/>
            <person name="Quinn O."/>
            <person name="Lovegrove M."/>
            <person name="Duncan E.J."/>
            <person name="Remnant E.J."/>
            <person name="Van Eeckhoven J."/>
            <person name="Graham B."/>
            <person name="Knapp R.A."/>
            <person name="Langford K.W."/>
            <person name="Kronenberg Z."/>
            <person name="Press M.O."/>
            <person name="Eacker S.M."/>
            <person name="Wilson-Rankin E.E."/>
            <person name="Purcell J."/>
            <person name="Lester P.J."/>
            <person name="Dearden P.K."/>
        </authorList>
    </citation>
    <scope>NUCLEOTIDE SEQUENCE</scope>
    <source>
        <strain evidence="2">Volc-1</strain>
    </source>
</reference>
<dbReference type="Gene3D" id="2.60.40.10">
    <property type="entry name" value="Immunoglobulins"/>
    <property type="match status" value="1"/>
</dbReference>
<dbReference type="InterPro" id="IPR013783">
    <property type="entry name" value="Ig-like_fold"/>
</dbReference>
<dbReference type="InterPro" id="IPR013151">
    <property type="entry name" value="Immunoglobulin_dom"/>
</dbReference>
<protein>
    <recommendedName>
        <fullName evidence="1">Ig-like domain-containing protein</fullName>
    </recommendedName>
</protein>
<dbReference type="InterPro" id="IPR036179">
    <property type="entry name" value="Ig-like_dom_sf"/>
</dbReference>
<dbReference type="AlphaFoldDB" id="A0A834P2X5"/>
<dbReference type="InterPro" id="IPR007110">
    <property type="entry name" value="Ig-like_dom"/>
</dbReference>
<proteinExistence type="predicted"/>
<evidence type="ECO:0000313" key="3">
    <source>
        <dbReference type="Proteomes" id="UP000600918"/>
    </source>
</evidence>
<comment type="caution">
    <text evidence="2">The sequence shown here is derived from an EMBL/GenBank/DDBJ whole genome shotgun (WGS) entry which is preliminary data.</text>
</comment>
<gene>
    <name evidence="2" type="ORF">H0235_008261</name>
</gene>
<organism evidence="2 3">
    <name type="scientific">Vespula pensylvanica</name>
    <name type="common">Western yellow jacket</name>
    <name type="synonym">Wasp</name>
    <dbReference type="NCBI Taxonomy" id="30213"/>
    <lineage>
        <taxon>Eukaryota</taxon>
        <taxon>Metazoa</taxon>
        <taxon>Ecdysozoa</taxon>
        <taxon>Arthropoda</taxon>
        <taxon>Hexapoda</taxon>
        <taxon>Insecta</taxon>
        <taxon>Pterygota</taxon>
        <taxon>Neoptera</taxon>
        <taxon>Endopterygota</taxon>
        <taxon>Hymenoptera</taxon>
        <taxon>Apocrita</taxon>
        <taxon>Aculeata</taxon>
        <taxon>Vespoidea</taxon>
        <taxon>Vespidae</taxon>
        <taxon>Vespinae</taxon>
        <taxon>Vespula</taxon>
    </lineage>
</organism>
<dbReference type="Proteomes" id="UP000600918">
    <property type="component" value="Unassembled WGS sequence"/>
</dbReference>
<dbReference type="SUPFAM" id="SSF48726">
    <property type="entry name" value="Immunoglobulin"/>
    <property type="match status" value="1"/>
</dbReference>
<name>A0A834P2X5_VESPE</name>
<keyword evidence="3" id="KW-1185">Reference proteome</keyword>
<accession>A0A834P2X5</accession>
<dbReference type="Pfam" id="PF00047">
    <property type="entry name" value="ig"/>
    <property type="match status" value="1"/>
</dbReference>
<evidence type="ECO:0000313" key="2">
    <source>
        <dbReference type="EMBL" id="KAF7425823.1"/>
    </source>
</evidence>
<dbReference type="InterPro" id="IPR003599">
    <property type="entry name" value="Ig_sub"/>
</dbReference>
<dbReference type="SMART" id="SM00409">
    <property type="entry name" value="IG"/>
    <property type="match status" value="1"/>
</dbReference>
<dbReference type="PROSITE" id="PS50835">
    <property type="entry name" value="IG_LIKE"/>
    <property type="match status" value="1"/>
</dbReference>
<sequence length="308" mass="35583">MQSSDWWRGTRSCRGGSTPLGEKVWYRDMAGCTKLALYARMNDTNSLVEELVVEAGKNVTLNCPGVTEDSLVYMLEWRANGMQLLEWQANGMQHEHANRGTDVWTHQNRVSLSLKNYALQFHPVTAPDSAKYECLINNRSTPDAVIKLIVQGKIRERIFNAFFVADVRPLLSVSLGKRWKNEHVKDVAEMHVRQWLLVLSHHLVAPFPSFYYSPSPFVLFMSGWYMRAVSSWIHTEEDNCVFQRNAFEAFASEKGLWKERWNVGDKKRMKTELDRIQWSNDACDHRYNGIPCTKGYSCPTEEKTNSHI</sequence>
<dbReference type="EMBL" id="JACSDY010000006">
    <property type="protein sequence ID" value="KAF7425823.1"/>
    <property type="molecule type" value="Genomic_DNA"/>
</dbReference>
<evidence type="ECO:0000259" key="1">
    <source>
        <dbReference type="PROSITE" id="PS50835"/>
    </source>
</evidence>